<organism evidence="7 8">
    <name type="scientific">Paracoccus cavernae</name>
    <dbReference type="NCBI Taxonomy" id="1571207"/>
    <lineage>
        <taxon>Bacteria</taxon>
        <taxon>Pseudomonadati</taxon>
        <taxon>Pseudomonadota</taxon>
        <taxon>Alphaproteobacteria</taxon>
        <taxon>Rhodobacterales</taxon>
        <taxon>Paracoccaceae</taxon>
        <taxon>Paracoccus</taxon>
    </lineage>
</organism>
<dbReference type="SUPFAM" id="SSF53448">
    <property type="entry name" value="Nucleotide-diphospho-sugar transferases"/>
    <property type="match status" value="1"/>
</dbReference>
<accession>A0ABT8D6Y3</accession>
<keyword evidence="2" id="KW-1003">Cell membrane</keyword>
<reference evidence="8" key="1">
    <citation type="journal article" date="2019" name="Int. J. Syst. Evol. Microbiol.">
        <title>The Global Catalogue of Microorganisms (GCM) 10K type strain sequencing project: providing services to taxonomists for standard genome sequencing and annotation.</title>
        <authorList>
            <consortium name="The Broad Institute Genomics Platform"/>
            <consortium name="The Broad Institute Genome Sequencing Center for Infectious Disease"/>
            <person name="Wu L."/>
            <person name="Ma J."/>
        </authorList>
    </citation>
    <scope>NUCLEOTIDE SEQUENCE [LARGE SCALE GENOMIC DNA]</scope>
    <source>
        <strain evidence="8">CECT 8482</strain>
    </source>
</reference>
<evidence type="ECO:0000256" key="3">
    <source>
        <dbReference type="ARBA" id="ARBA00022676"/>
    </source>
</evidence>
<evidence type="ECO:0000256" key="5">
    <source>
        <dbReference type="ARBA" id="ARBA00023136"/>
    </source>
</evidence>
<evidence type="ECO:0000256" key="4">
    <source>
        <dbReference type="ARBA" id="ARBA00022679"/>
    </source>
</evidence>
<sequence>MDNDIDFARAAAPAQSRRRLEICIPVFRQDPSNLIADLSRQIGARDVALRIYDDGSGDPVLTQRIREALASFPGPTTLMCVAENRGRAAARNGLITASDGEWLLFLDADMRVEGRNFLNAYLEAAARQNGPCCIVGGFGVDLRMVTSATKLHAMQSHKSECLGAARRNADPGRYVFTSNIFLHRQICKEMPFNDQFRGWGGRMSNGGSISSAAFR</sequence>
<evidence type="ECO:0000256" key="2">
    <source>
        <dbReference type="ARBA" id="ARBA00022475"/>
    </source>
</evidence>
<evidence type="ECO:0000259" key="6">
    <source>
        <dbReference type="Pfam" id="PF00535"/>
    </source>
</evidence>
<dbReference type="InterPro" id="IPR001173">
    <property type="entry name" value="Glyco_trans_2-like"/>
</dbReference>
<comment type="caution">
    <text evidence="7">The sequence shown here is derived from an EMBL/GenBank/DDBJ whole genome shotgun (WGS) entry which is preliminary data.</text>
</comment>
<keyword evidence="5" id="KW-0472">Membrane</keyword>
<keyword evidence="4 7" id="KW-0808">Transferase</keyword>
<gene>
    <name evidence="7" type="ORF">QWZ10_06655</name>
</gene>
<evidence type="ECO:0000256" key="1">
    <source>
        <dbReference type="ARBA" id="ARBA00004236"/>
    </source>
</evidence>
<dbReference type="PANTHER" id="PTHR43646:SF2">
    <property type="entry name" value="GLYCOSYLTRANSFERASE 2-LIKE DOMAIN-CONTAINING PROTEIN"/>
    <property type="match status" value="1"/>
</dbReference>
<dbReference type="CDD" id="cd00761">
    <property type="entry name" value="Glyco_tranf_GTA_type"/>
    <property type="match status" value="1"/>
</dbReference>
<dbReference type="Pfam" id="PF00535">
    <property type="entry name" value="Glycos_transf_2"/>
    <property type="match status" value="1"/>
</dbReference>
<dbReference type="PANTHER" id="PTHR43646">
    <property type="entry name" value="GLYCOSYLTRANSFERASE"/>
    <property type="match status" value="1"/>
</dbReference>
<dbReference type="GO" id="GO:0016757">
    <property type="term" value="F:glycosyltransferase activity"/>
    <property type="evidence" value="ECO:0007669"/>
    <property type="project" value="UniProtKB-KW"/>
</dbReference>
<keyword evidence="8" id="KW-1185">Reference proteome</keyword>
<dbReference type="InterPro" id="IPR029044">
    <property type="entry name" value="Nucleotide-diphossugar_trans"/>
</dbReference>
<feature type="domain" description="Glycosyltransferase 2-like" evidence="6">
    <location>
        <begin position="35"/>
        <end position="136"/>
    </location>
</feature>
<proteinExistence type="predicted"/>
<evidence type="ECO:0000313" key="8">
    <source>
        <dbReference type="Proteomes" id="UP001243846"/>
    </source>
</evidence>
<dbReference type="Gene3D" id="3.90.550.10">
    <property type="entry name" value="Spore Coat Polysaccharide Biosynthesis Protein SpsA, Chain A"/>
    <property type="match status" value="1"/>
</dbReference>
<dbReference type="EC" id="2.4.-.-" evidence="7"/>
<dbReference type="Proteomes" id="UP001243846">
    <property type="component" value="Unassembled WGS sequence"/>
</dbReference>
<comment type="subcellular location">
    <subcellularLocation>
        <location evidence="1">Cell membrane</location>
    </subcellularLocation>
</comment>
<protein>
    <submittedName>
        <fullName evidence="7">Glycosyltransferase family A protein</fullName>
        <ecNumber evidence="7">2.4.-.-</ecNumber>
    </submittedName>
</protein>
<name>A0ABT8D6Y3_9RHOB</name>
<evidence type="ECO:0000313" key="7">
    <source>
        <dbReference type="EMBL" id="MDN3711582.1"/>
    </source>
</evidence>
<dbReference type="EMBL" id="JAUFRC010000001">
    <property type="protein sequence ID" value="MDN3711582.1"/>
    <property type="molecule type" value="Genomic_DNA"/>
</dbReference>
<keyword evidence="3 7" id="KW-0328">Glycosyltransferase</keyword>